<dbReference type="PANTHER" id="PTHR33164:SF57">
    <property type="entry name" value="MARR-FAMILY TRANSCRIPTIONAL REGULATOR"/>
    <property type="match status" value="1"/>
</dbReference>
<dbReference type="AlphaFoldDB" id="A0A345ZSK9"/>
<accession>A0A345ZSK9</accession>
<dbReference type="GO" id="GO:0003700">
    <property type="term" value="F:DNA-binding transcription factor activity"/>
    <property type="evidence" value="ECO:0007669"/>
    <property type="project" value="InterPro"/>
</dbReference>
<evidence type="ECO:0000313" key="5">
    <source>
        <dbReference type="EMBL" id="AXK79906.1"/>
    </source>
</evidence>
<dbReference type="SUPFAM" id="SSF46785">
    <property type="entry name" value="Winged helix' DNA-binding domain"/>
    <property type="match status" value="1"/>
</dbReference>
<dbReference type="EMBL" id="CP031417">
    <property type="protein sequence ID" value="AXK79906.1"/>
    <property type="molecule type" value="Genomic_DNA"/>
</dbReference>
<keyword evidence="3" id="KW-0804">Transcription</keyword>
<dbReference type="InterPro" id="IPR039422">
    <property type="entry name" value="MarR/SlyA-like"/>
</dbReference>
<dbReference type="FunFam" id="1.10.10.10:FF:000590">
    <property type="entry name" value="Transcriptional regulator, MarR family"/>
    <property type="match status" value="1"/>
</dbReference>
<keyword evidence="2" id="KW-0238">DNA-binding</keyword>
<evidence type="ECO:0000259" key="4">
    <source>
        <dbReference type="PROSITE" id="PS50995"/>
    </source>
</evidence>
<evidence type="ECO:0000256" key="3">
    <source>
        <dbReference type="ARBA" id="ARBA00023163"/>
    </source>
</evidence>
<dbReference type="RefSeq" id="WP_115689042.1">
    <property type="nucleotide sequence ID" value="NZ_CP031417.1"/>
</dbReference>
<dbReference type="PROSITE" id="PS01117">
    <property type="entry name" value="HTH_MARR_1"/>
    <property type="match status" value="1"/>
</dbReference>
<dbReference type="Gene3D" id="1.10.10.10">
    <property type="entry name" value="Winged helix-like DNA-binding domain superfamily/Winged helix DNA-binding domain"/>
    <property type="match status" value="1"/>
</dbReference>
<reference evidence="5 6" key="1">
    <citation type="submission" date="2018-07" db="EMBL/GenBank/DDBJ databases">
        <authorList>
            <person name="Quirk P.G."/>
            <person name="Krulwich T.A."/>
        </authorList>
    </citation>
    <scope>NUCLEOTIDE SEQUENCE [LARGE SCALE GENOMIC DNA]</scope>
    <source>
        <strain evidence="5 6">CC-BB4</strain>
    </source>
</reference>
<dbReference type="Pfam" id="PF01047">
    <property type="entry name" value="MarR"/>
    <property type="match status" value="1"/>
</dbReference>
<name>A0A345ZSK9_9HYPH</name>
<dbReference type="InterPro" id="IPR023187">
    <property type="entry name" value="Tscrpt_reg_MarR-type_CS"/>
</dbReference>
<evidence type="ECO:0000256" key="1">
    <source>
        <dbReference type="ARBA" id="ARBA00023015"/>
    </source>
</evidence>
<keyword evidence="1" id="KW-0805">Transcription regulation</keyword>
<keyword evidence="6" id="KW-1185">Reference proteome</keyword>
<dbReference type="GO" id="GO:0006950">
    <property type="term" value="P:response to stress"/>
    <property type="evidence" value="ECO:0007669"/>
    <property type="project" value="TreeGrafter"/>
</dbReference>
<dbReference type="KEGG" id="ptaw:DW352_04860"/>
<organism evidence="5 6">
    <name type="scientific">Pseudolabrys taiwanensis</name>
    <dbReference type="NCBI Taxonomy" id="331696"/>
    <lineage>
        <taxon>Bacteria</taxon>
        <taxon>Pseudomonadati</taxon>
        <taxon>Pseudomonadota</taxon>
        <taxon>Alphaproteobacteria</taxon>
        <taxon>Hyphomicrobiales</taxon>
        <taxon>Xanthobacteraceae</taxon>
        <taxon>Pseudolabrys</taxon>
    </lineage>
</organism>
<dbReference type="SMART" id="SM00347">
    <property type="entry name" value="HTH_MARR"/>
    <property type="match status" value="1"/>
</dbReference>
<dbReference type="PANTHER" id="PTHR33164">
    <property type="entry name" value="TRANSCRIPTIONAL REGULATOR, MARR FAMILY"/>
    <property type="match status" value="1"/>
</dbReference>
<dbReference type="InterPro" id="IPR036388">
    <property type="entry name" value="WH-like_DNA-bd_sf"/>
</dbReference>
<dbReference type="Proteomes" id="UP000254889">
    <property type="component" value="Chromosome"/>
</dbReference>
<dbReference type="OrthoDB" id="7063965at2"/>
<dbReference type="InterPro" id="IPR036390">
    <property type="entry name" value="WH_DNA-bd_sf"/>
</dbReference>
<dbReference type="InterPro" id="IPR000835">
    <property type="entry name" value="HTH_MarR-typ"/>
</dbReference>
<evidence type="ECO:0000256" key="2">
    <source>
        <dbReference type="ARBA" id="ARBA00023125"/>
    </source>
</evidence>
<dbReference type="PRINTS" id="PR00598">
    <property type="entry name" value="HTHMARR"/>
</dbReference>
<protein>
    <submittedName>
        <fullName evidence="5">MarR family transcriptional regulator</fullName>
    </submittedName>
</protein>
<feature type="domain" description="HTH marR-type" evidence="4">
    <location>
        <begin position="23"/>
        <end position="159"/>
    </location>
</feature>
<sequence>MDDAAALPLDVETKVIERPGDHKEELRLWLRLLSCKVLIENEIRRKLRDNYDITLPRFDLMAQLDKAPGGMKLGELSQRLMVSNGNITGLVDRLVSQGLLDRQPSPTDRRTQLVKLTAEGRRAFRAMAAAHENWIADLFCDLSKNEQETLMRLLGKAKNSARKALG</sequence>
<evidence type="ECO:0000313" key="6">
    <source>
        <dbReference type="Proteomes" id="UP000254889"/>
    </source>
</evidence>
<dbReference type="GO" id="GO:0003677">
    <property type="term" value="F:DNA binding"/>
    <property type="evidence" value="ECO:0007669"/>
    <property type="project" value="UniProtKB-KW"/>
</dbReference>
<dbReference type="PROSITE" id="PS50995">
    <property type="entry name" value="HTH_MARR_2"/>
    <property type="match status" value="1"/>
</dbReference>
<gene>
    <name evidence="5" type="ORF">DW352_04860</name>
</gene>
<proteinExistence type="predicted"/>